<evidence type="ECO:0000256" key="8">
    <source>
        <dbReference type="ARBA" id="ARBA00023012"/>
    </source>
</evidence>
<name>A0ABS6SG58_9SPHN</name>
<keyword evidence="10" id="KW-0472">Membrane</keyword>
<accession>A0ABS6SG58</accession>
<sequence length="444" mass="48684">MLAIAAAWVGVMLLIGGFVLDRTVAAIIVDNFDAQLESRLDAMIASVELSEEGELRYARPLSDQRYLEPYSQLYWQISRKGQAPYRSRSLWDRQLPVDTSVQKDGLLFTDVQLGEELLRVIERDATLPGVPVMFHFQIAQDRSGLDAQLARVRTTVLVSLGVLGLGLLILAALQAVYGLRPLRRVRAEIAAVRSGAVQRVSTDYVSEVTPLMHGINELLEQAEDQADAARRHAGNLAHALKTPMTVLVNESADKDTPLAITVRRQIMSMRRHVDHHLARARALGRRGALNMRSSVWPSLEALRRTVERMYPGAVTIDLDGADNLDFLGERQDLEEMAGNLIDNAAKYGGGRVFVTVKAETDDVLVIEVEDDGPGISPDERASLFQRGARLDTDKPGTGLGLAIVRDVAEIYGGRVELGESDDLGGLCARLFLPRADQQGSSMSA</sequence>
<evidence type="ECO:0000256" key="6">
    <source>
        <dbReference type="ARBA" id="ARBA00022777"/>
    </source>
</evidence>
<dbReference type="GO" id="GO:0016301">
    <property type="term" value="F:kinase activity"/>
    <property type="evidence" value="ECO:0007669"/>
    <property type="project" value="UniProtKB-KW"/>
</dbReference>
<feature type="domain" description="Histidine kinase" evidence="11">
    <location>
        <begin position="235"/>
        <end position="436"/>
    </location>
</feature>
<evidence type="ECO:0000256" key="5">
    <source>
        <dbReference type="ARBA" id="ARBA00022692"/>
    </source>
</evidence>
<feature type="domain" description="HAMP" evidence="12">
    <location>
        <begin position="176"/>
        <end position="227"/>
    </location>
</feature>
<evidence type="ECO:0000313" key="13">
    <source>
        <dbReference type="EMBL" id="MBV7256861.1"/>
    </source>
</evidence>
<evidence type="ECO:0000259" key="12">
    <source>
        <dbReference type="PROSITE" id="PS50885"/>
    </source>
</evidence>
<dbReference type="InterPro" id="IPR003594">
    <property type="entry name" value="HATPase_dom"/>
</dbReference>
<dbReference type="Proteomes" id="UP000722336">
    <property type="component" value="Unassembled WGS sequence"/>
</dbReference>
<proteinExistence type="predicted"/>
<dbReference type="InterPro" id="IPR013727">
    <property type="entry name" value="2CSK_N"/>
</dbReference>
<keyword evidence="3" id="KW-0597">Phosphoprotein</keyword>
<dbReference type="Pfam" id="PF02518">
    <property type="entry name" value="HATPase_c"/>
    <property type="match status" value="1"/>
</dbReference>
<keyword evidence="6 13" id="KW-0418">Kinase</keyword>
<evidence type="ECO:0000313" key="14">
    <source>
        <dbReference type="Proteomes" id="UP000722336"/>
    </source>
</evidence>
<dbReference type="PROSITE" id="PS50109">
    <property type="entry name" value="HIS_KIN"/>
    <property type="match status" value="1"/>
</dbReference>
<keyword evidence="4" id="KW-0808">Transferase</keyword>
<evidence type="ECO:0000256" key="2">
    <source>
        <dbReference type="ARBA" id="ARBA00012438"/>
    </source>
</evidence>
<evidence type="ECO:0000256" key="3">
    <source>
        <dbReference type="ARBA" id="ARBA00022553"/>
    </source>
</evidence>
<dbReference type="EC" id="2.7.13.3" evidence="2"/>
<dbReference type="PANTHER" id="PTHR45436">
    <property type="entry name" value="SENSOR HISTIDINE KINASE YKOH"/>
    <property type="match status" value="1"/>
</dbReference>
<dbReference type="InterPro" id="IPR005467">
    <property type="entry name" value="His_kinase_dom"/>
</dbReference>
<evidence type="ECO:0000256" key="1">
    <source>
        <dbReference type="ARBA" id="ARBA00000085"/>
    </source>
</evidence>
<evidence type="ECO:0000256" key="10">
    <source>
        <dbReference type="SAM" id="Phobius"/>
    </source>
</evidence>
<dbReference type="Pfam" id="PF08521">
    <property type="entry name" value="2CSK_N"/>
    <property type="match status" value="1"/>
</dbReference>
<dbReference type="PROSITE" id="PS50885">
    <property type="entry name" value="HAMP"/>
    <property type="match status" value="1"/>
</dbReference>
<feature type="transmembrane region" description="Helical" evidence="10">
    <location>
        <begin position="156"/>
        <end position="179"/>
    </location>
</feature>
<evidence type="ECO:0000256" key="7">
    <source>
        <dbReference type="ARBA" id="ARBA00022989"/>
    </source>
</evidence>
<reference evidence="13 14" key="1">
    <citation type="submission" date="2021-04" db="EMBL/GenBank/DDBJ databases">
        <authorList>
            <person name="Pira H."/>
            <person name="Risdian C."/>
            <person name="Wink J."/>
        </authorList>
    </citation>
    <scope>NUCLEOTIDE SEQUENCE [LARGE SCALE GENOMIC DNA]</scope>
    <source>
        <strain evidence="13 14">WHA3</strain>
    </source>
</reference>
<dbReference type="InterPro" id="IPR003660">
    <property type="entry name" value="HAMP_dom"/>
</dbReference>
<evidence type="ECO:0000256" key="9">
    <source>
        <dbReference type="SAM" id="Coils"/>
    </source>
</evidence>
<keyword evidence="8" id="KW-0902">Two-component regulatory system</keyword>
<dbReference type="InterPro" id="IPR050428">
    <property type="entry name" value="TCS_sensor_his_kinase"/>
</dbReference>
<keyword evidence="7 10" id="KW-1133">Transmembrane helix</keyword>
<comment type="catalytic activity">
    <reaction evidence="1">
        <text>ATP + protein L-histidine = ADP + protein N-phospho-L-histidine.</text>
        <dbReference type="EC" id="2.7.13.3"/>
    </reaction>
</comment>
<dbReference type="PANTHER" id="PTHR45436:SF5">
    <property type="entry name" value="SENSOR HISTIDINE KINASE TRCS"/>
    <property type="match status" value="1"/>
</dbReference>
<evidence type="ECO:0000259" key="11">
    <source>
        <dbReference type="PROSITE" id="PS50109"/>
    </source>
</evidence>
<dbReference type="SMART" id="SM00387">
    <property type="entry name" value="HATPase_c"/>
    <property type="match status" value="1"/>
</dbReference>
<organism evidence="13 14">
    <name type="scientific">Pacificimonas pallii</name>
    <dbReference type="NCBI Taxonomy" id="2827236"/>
    <lineage>
        <taxon>Bacteria</taxon>
        <taxon>Pseudomonadati</taxon>
        <taxon>Pseudomonadota</taxon>
        <taxon>Alphaproteobacteria</taxon>
        <taxon>Sphingomonadales</taxon>
        <taxon>Sphingosinicellaceae</taxon>
        <taxon>Pacificimonas</taxon>
    </lineage>
</organism>
<feature type="coiled-coil region" evidence="9">
    <location>
        <begin position="212"/>
        <end position="239"/>
    </location>
</feature>
<dbReference type="EMBL" id="JAGSPA010000003">
    <property type="protein sequence ID" value="MBV7256861.1"/>
    <property type="molecule type" value="Genomic_DNA"/>
</dbReference>
<keyword evidence="9" id="KW-0175">Coiled coil</keyword>
<gene>
    <name evidence="13" type="ORF">KCG44_08685</name>
</gene>
<comment type="caution">
    <text evidence="13">The sequence shown here is derived from an EMBL/GenBank/DDBJ whole genome shotgun (WGS) entry which is preliminary data.</text>
</comment>
<keyword evidence="5 10" id="KW-0812">Transmembrane</keyword>
<evidence type="ECO:0000256" key="4">
    <source>
        <dbReference type="ARBA" id="ARBA00022679"/>
    </source>
</evidence>
<keyword evidence="14" id="KW-1185">Reference proteome</keyword>
<protein>
    <recommendedName>
        <fullName evidence="2">histidine kinase</fullName>
        <ecNumber evidence="2">2.7.13.3</ecNumber>
    </recommendedName>
</protein>